<name>A0AAE5CCM4_9BACT</name>
<proteinExistence type="predicted"/>
<organism evidence="1 2">
    <name type="scientific">Candidatus Kutchimonas denitrificans</name>
    <dbReference type="NCBI Taxonomy" id="3056748"/>
    <lineage>
        <taxon>Bacteria</taxon>
        <taxon>Pseudomonadati</taxon>
        <taxon>Gemmatimonadota</taxon>
        <taxon>Gemmatimonadia</taxon>
        <taxon>Candidatus Palauibacterales</taxon>
        <taxon>Candidatus Palauibacteraceae</taxon>
        <taxon>Candidatus Kutchimonas</taxon>
    </lineage>
</organism>
<dbReference type="Proteomes" id="UP000702544">
    <property type="component" value="Unassembled WGS sequence"/>
</dbReference>
<dbReference type="EMBL" id="JAACAK010000096">
    <property type="protein sequence ID" value="NIR75855.1"/>
    <property type="molecule type" value="Genomic_DNA"/>
</dbReference>
<protein>
    <submittedName>
        <fullName evidence="1">Uncharacterized protein</fullName>
    </submittedName>
</protein>
<dbReference type="AlphaFoldDB" id="A0AAE5CCM4"/>
<sequence length="245" mass="25948">MTGARSWVIAPRVTGSTVRVLAIVLLALGPLASPVAAQFPSLPFDFRPLHDPYPTYSVFLDYGLGLADISQLQMLAGRATLESEKLRGGIGLGLLIREGAGADDELAFSGAFAYNVRGPFSLVVADVQLGFSYFESGGGADPELRQLDIPFGLAAGISGRLPFEVISNVEPWLALRGQVRRTELSGSGSDVDAWRAGGGLTAGLGVLLPAGFGARLAVEWLMIRSPTASEWDHEVVLGLAALWRR</sequence>
<accession>A0AAE5CCM4</accession>
<reference evidence="1 2" key="1">
    <citation type="submission" date="2020-01" db="EMBL/GenBank/DDBJ databases">
        <title>Genomes assembled from Gulf of Kutch pelagic sediment metagenomes.</title>
        <authorList>
            <person name="Chandrashekar M."/>
            <person name="Mahajan M.S."/>
            <person name="Dave K.J."/>
            <person name="Vatsa P."/>
            <person name="Nathani N.M."/>
        </authorList>
    </citation>
    <scope>NUCLEOTIDE SEQUENCE [LARGE SCALE GENOMIC DNA]</scope>
    <source>
        <strain evidence="1">KS3-K002</strain>
    </source>
</reference>
<evidence type="ECO:0000313" key="2">
    <source>
        <dbReference type="Proteomes" id="UP000702544"/>
    </source>
</evidence>
<gene>
    <name evidence="1" type="ORF">GWO12_12205</name>
</gene>
<comment type="caution">
    <text evidence="1">The sequence shown here is derived from an EMBL/GenBank/DDBJ whole genome shotgun (WGS) entry which is preliminary data.</text>
</comment>
<evidence type="ECO:0000313" key="1">
    <source>
        <dbReference type="EMBL" id="NIR75855.1"/>
    </source>
</evidence>